<evidence type="ECO:0000313" key="2">
    <source>
        <dbReference type="Proteomes" id="UP000075920"/>
    </source>
</evidence>
<name>A0A182WNG5_9DIPT</name>
<evidence type="ECO:0000313" key="1">
    <source>
        <dbReference type="EnsemblMetazoa" id="AMIN014255-PA"/>
    </source>
</evidence>
<sequence>MKESFKFHPLRNGYDLDLVRSTTSVVWVRFGIHKWGKVMKVGNIKIKTEYGVEDEVSGLRYLTMTHPT</sequence>
<dbReference type="Proteomes" id="UP000075920">
    <property type="component" value="Unassembled WGS sequence"/>
</dbReference>
<dbReference type="EnsemblMetazoa" id="AMIN014255-RA">
    <property type="protein sequence ID" value="AMIN014255-PA"/>
    <property type="gene ID" value="AMIN014255"/>
</dbReference>
<protein>
    <submittedName>
        <fullName evidence="1">Uncharacterized protein</fullName>
    </submittedName>
</protein>
<proteinExistence type="predicted"/>
<accession>A0A182WNG5</accession>
<dbReference type="AlphaFoldDB" id="A0A182WNG5"/>
<keyword evidence="2" id="KW-1185">Reference proteome</keyword>
<organism evidence="1 2">
    <name type="scientific">Anopheles minimus</name>
    <dbReference type="NCBI Taxonomy" id="112268"/>
    <lineage>
        <taxon>Eukaryota</taxon>
        <taxon>Metazoa</taxon>
        <taxon>Ecdysozoa</taxon>
        <taxon>Arthropoda</taxon>
        <taxon>Hexapoda</taxon>
        <taxon>Insecta</taxon>
        <taxon>Pterygota</taxon>
        <taxon>Neoptera</taxon>
        <taxon>Endopterygota</taxon>
        <taxon>Diptera</taxon>
        <taxon>Nematocera</taxon>
        <taxon>Culicoidea</taxon>
        <taxon>Culicidae</taxon>
        <taxon>Anophelinae</taxon>
        <taxon>Anopheles</taxon>
    </lineage>
</organism>
<reference evidence="1" key="2">
    <citation type="submission" date="2020-05" db="UniProtKB">
        <authorList>
            <consortium name="EnsemblMetazoa"/>
        </authorList>
    </citation>
    <scope>IDENTIFICATION</scope>
    <source>
        <strain evidence="1">MINIMUS1</strain>
    </source>
</reference>
<dbReference type="VEuPathDB" id="VectorBase:AMIN014255"/>
<reference evidence="2" key="1">
    <citation type="submission" date="2013-03" db="EMBL/GenBank/DDBJ databases">
        <title>The Genome Sequence of Anopheles minimus MINIMUS1.</title>
        <authorList>
            <consortium name="The Broad Institute Genomics Platform"/>
            <person name="Neafsey D.E."/>
            <person name="Walton C."/>
            <person name="Walker B."/>
            <person name="Young S.K."/>
            <person name="Zeng Q."/>
            <person name="Gargeya S."/>
            <person name="Fitzgerald M."/>
            <person name="Haas B."/>
            <person name="Abouelleil A."/>
            <person name="Allen A.W."/>
            <person name="Alvarado L."/>
            <person name="Arachchi H.M."/>
            <person name="Berlin A.M."/>
            <person name="Chapman S.B."/>
            <person name="Gainer-Dewar J."/>
            <person name="Goldberg J."/>
            <person name="Griggs A."/>
            <person name="Gujja S."/>
            <person name="Hansen M."/>
            <person name="Howarth C."/>
            <person name="Imamovic A."/>
            <person name="Ireland A."/>
            <person name="Larimer J."/>
            <person name="McCowan C."/>
            <person name="Murphy C."/>
            <person name="Pearson M."/>
            <person name="Poon T.W."/>
            <person name="Priest M."/>
            <person name="Roberts A."/>
            <person name="Saif S."/>
            <person name="Shea T."/>
            <person name="Sisk P."/>
            <person name="Sykes S."/>
            <person name="Wortman J."/>
            <person name="Nusbaum C."/>
            <person name="Birren B."/>
        </authorList>
    </citation>
    <scope>NUCLEOTIDE SEQUENCE [LARGE SCALE GENOMIC DNA]</scope>
    <source>
        <strain evidence="2">MINIMUS1</strain>
    </source>
</reference>